<comment type="caution">
    <text evidence="1">The sequence shown here is derived from an EMBL/GenBank/DDBJ whole genome shotgun (WGS) entry which is preliminary data.</text>
</comment>
<evidence type="ECO:0000313" key="1">
    <source>
        <dbReference type="EMBL" id="KAJ8538759.1"/>
    </source>
</evidence>
<gene>
    <name evidence="1" type="ORF">K7X08_030055</name>
</gene>
<reference evidence="2" key="1">
    <citation type="journal article" date="2023" name="Proc. Natl. Acad. Sci. U.S.A.">
        <title>Genomic and structural basis for evolution of tropane alkaloid biosynthesis.</title>
        <authorList>
            <person name="Wanga Y.-J."/>
            <person name="Taina T."/>
            <person name="Yua J.-Y."/>
            <person name="Lia J."/>
            <person name="Xua B."/>
            <person name="Chenc J."/>
            <person name="D'Auriad J.C."/>
            <person name="Huanga J.-P."/>
            <person name="Huanga S.-X."/>
        </authorList>
    </citation>
    <scope>NUCLEOTIDE SEQUENCE [LARGE SCALE GENOMIC DNA]</scope>
    <source>
        <strain evidence="2">cv. KIB-2019</strain>
    </source>
</reference>
<name>A0A9Q1LLC9_9SOLA</name>
<keyword evidence="2" id="KW-1185">Reference proteome</keyword>
<dbReference type="Proteomes" id="UP001152561">
    <property type="component" value="Unassembled WGS sequence"/>
</dbReference>
<proteinExistence type="predicted"/>
<evidence type="ECO:0000313" key="2">
    <source>
        <dbReference type="Proteomes" id="UP001152561"/>
    </source>
</evidence>
<dbReference type="EMBL" id="JAJAGQ010000017">
    <property type="protein sequence ID" value="KAJ8538759.1"/>
    <property type="molecule type" value="Genomic_DNA"/>
</dbReference>
<protein>
    <submittedName>
        <fullName evidence="1">Uncharacterized protein</fullName>
    </submittedName>
</protein>
<dbReference type="AlphaFoldDB" id="A0A9Q1LLC9"/>
<accession>A0A9Q1LLC9</accession>
<organism evidence="1 2">
    <name type="scientific">Anisodus acutangulus</name>
    <dbReference type="NCBI Taxonomy" id="402998"/>
    <lineage>
        <taxon>Eukaryota</taxon>
        <taxon>Viridiplantae</taxon>
        <taxon>Streptophyta</taxon>
        <taxon>Embryophyta</taxon>
        <taxon>Tracheophyta</taxon>
        <taxon>Spermatophyta</taxon>
        <taxon>Magnoliopsida</taxon>
        <taxon>eudicotyledons</taxon>
        <taxon>Gunneridae</taxon>
        <taxon>Pentapetalae</taxon>
        <taxon>asterids</taxon>
        <taxon>lamiids</taxon>
        <taxon>Solanales</taxon>
        <taxon>Solanaceae</taxon>
        <taxon>Solanoideae</taxon>
        <taxon>Hyoscyameae</taxon>
        <taxon>Anisodus</taxon>
    </lineage>
</organism>
<sequence length="96" mass="10820">MEECLNTLVAYVDGKHFRRSEKVKKNEKERTFKEKVQLSAPKFGIIRSLVAEVDVLEPEKVGVHVVEVEKLIHVTVAKVEKVLEVTAPVAQVEKAP</sequence>